<organism evidence="2 3">
    <name type="scientific">Vibrio lentus</name>
    <dbReference type="NCBI Taxonomy" id="136468"/>
    <lineage>
        <taxon>Bacteria</taxon>
        <taxon>Pseudomonadati</taxon>
        <taxon>Pseudomonadota</taxon>
        <taxon>Gammaproteobacteria</taxon>
        <taxon>Vibrionales</taxon>
        <taxon>Vibrionaceae</taxon>
        <taxon>Vibrio</taxon>
    </lineage>
</organism>
<reference evidence="3" key="1">
    <citation type="submission" date="2016-07" db="EMBL/GenBank/DDBJ databases">
        <title>Nontailed viruses are major unrecognized killers of bacteria in the ocean.</title>
        <authorList>
            <person name="Kauffman K."/>
            <person name="Hussain F."/>
            <person name="Yang J."/>
            <person name="Arevalo P."/>
            <person name="Brown J."/>
            <person name="Cutler M."/>
            <person name="Kelly L."/>
            <person name="Polz M.F."/>
        </authorList>
    </citation>
    <scope>NUCLEOTIDE SEQUENCE [LARGE SCALE GENOMIC DNA]</scope>
    <source>
        <strain evidence="3">10N.261.46.F8</strain>
    </source>
</reference>
<accession>A0A2N7KP34</accession>
<proteinExistence type="predicted"/>
<evidence type="ECO:0000313" key="2">
    <source>
        <dbReference type="EMBL" id="PMM78473.1"/>
    </source>
</evidence>
<dbReference type="Proteomes" id="UP000235406">
    <property type="component" value="Unassembled WGS sequence"/>
</dbReference>
<evidence type="ECO:0000313" key="3">
    <source>
        <dbReference type="Proteomes" id="UP000235406"/>
    </source>
</evidence>
<evidence type="ECO:0000256" key="1">
    <source>
        <dbReference type="SAM" id="MobiDB-lite"/>
    </source>
</evidence>
<sequence length="83" mass="9405">MTNKVQVYLTKEPKLSKALEDSRLSSSKELVRLAKIGYQLMNKDPKEGAYLLYLFDQNSEEAELDTQQDEVKSTPTGFDSLMG</sequence>
<comment type="caution">
    <text evidence="2">The sequence shown here is derived from an EMBL/GenBank/DDBJ whole genome shotgun (WGS) entry which is preliminary data.</text>
</comment>
<dbReference type="AlphaFoldDB" id="A0A2N7KP34"/>
<dbReference type="OrthoDB" id="9960012at2"/>
<feature type="region of interest" description="Disordered" evidence="1">
    <location>
        <begin position="63"/>
        <end position="83"/>
    </location>
</feature>
<protein>
    <submittedName>
        <fullName evidence="2">Uncharacterized protein</fullName>
    </submittedName>
</protein>
<dbReference type="RefSeq" id="WP_102433689.1">
    <property type="nucleotide sequence ID" value="NZ_CAWNVI010000002.1"/>
</dbReference>
<dbReference type="EMBL" id="MCZK01000002">
    <property type="protein sequence ID" value="PMM78473.1"/>
    <property type="molecule type" value="Genomic_DNA"/>
</dbReference>
<name>A0A2N7KP34_9VIBR</name>
<gene>
    <name evidence="2" type="ORF">BCT49_00265</name>
</gene>